<proteinExistence type="predicted"/>
<feature type="non-terminal residue" evidence="1">
    <location>
        <position position="293"/>
    </location>
</feature>
<protein>
    <submittedName>
        <fullName evidence="1">Uncharacterized protein</fullName>
    </submittedName>
</protein>
<accession>A0ABN9VHJ5</accession>
<reference evidence="1" key="1">
    <citation type="submission" date="2023-10" db="EMBL/GenBank/DDBJ databases">
        <authorList>
            <person name="Chen Y."/>
            <person name="Shah S."/>
            <person name="Dougan E. K."/>
            <person name="Thang M."/>
            <person name="Chan C."/>
        </authorList>
    </citation>
    <scope>NUCLEOTIDE SEQUENCE [LARGE SCALE GENOMIC DNA]</scope>
</reference>
<evidence type="ECO:0000313" key="1">
    <source>
        <dbReference type="EMBL" id="CAK0872647.1"/>
    </source>
</evidence>
<keyword evidence="2" id="KW-1185">Reference proteome</keyword>
<comment type="caution">
    <text evidence="1">The sequence shown here is derived from an EMBL/GenBank/DDBJ whole genome shotgun (WGS) entry which is preliminary data.</text>
</comment>
<organism evidence="1 2">
    <name type="scientific">Prorocentrum cordatum</name>
    <dbReference type="NCBI Taxonomy" id="2364126"/>
    <lineage>
        <taxon>Eukaryota</taxon>
        <taxon>Sar</taxon>
        <taxon>Alveolata</taxon>
        <taxon>Dinophyceae</taxon>
        <taxon>Prorocentrales</taxon>
        <taxon>Prorocentraceae</taxon>
        <taxon>Prorocentrum</taxon>
    </lineage>
</organism>
<dbReference type="Proteomes" id="UP001189429">
    <property type="component" value="Unassembled WGS sequence"/>
</dbReference>
<sequence length="293" mass="30573">MHVDEDEAVLVSLGEAIVEGGDSVACADAQMANAVGPLRGEAASLEQCRAVPTQQGTGEDATDEEDELVVEDRGVFDGVAFLDASDSEFEEASGGAKMLIVRGVGPDAGPAVAIACFASPPALARSEATLAYLEECALYSEDLSCPPDSGAAALARELEVTQSAWWAARASIAREWLGEPSGESHAPAGCGALEGCSCAEASIQAEAKLTVQVVLLGQSMFILKPVADYLAELRRQVSELRRSPLDLEVIESLSLGGEAEIIEEVSQEGAEVEEHLGSMELDCEAVVLPRAPE</sequence>
<evidence type="ECO:0000313" key="2">
    <source>
        <dbReference type="Proteomes" id="UP001189429"/>
    </source>
</evidence>
<dbReference type="EMBL" id="CAUYUJ010017184">
    <property type="protein sequence ID" value="CAK0872647.1"/>
    <property type="molecule type" value="Genomic_DNA"/>
</dbReference>
<gene>
    <name evidence="1" type="ORF">PCOR1329_LOCUS58046</name>
</gene>
<name>A0ABN9VHJ5_9DINO</name>